<protein>
    <submittedName>
        <fullName evidence="2">Uncharacterized protein</fullName>
    </submittedName>
</protein>
<evidence type="ECO:0000256" key="1">
    <source>
        <dbReference type="SAM" id="MobiDB-lite"/>
    </source>
</evidence>
<dbReference type="OrthoDB" id="10661748at2759"/>
<feature type="region of interest" description="Disordered" evidence="1">
    <location>
        <begin position="92"/>
        <end position="119"/>
    </location>
</feature>
<feature type="compositionally biased region" description="Acidic residues" evidence="1">
    <location>
        <begin position="105"/>
        <end position="119"/>
    </location>
</feature>
<feature type="compositionally biased region" description="Basic and acidic residues" evidence="1">
    <location>
        <begin position="617"/>
        <end position="632"/>
    </location>
</feature>
<dbReference type="InParanoid" id="A0A077ZUL6"/>
<keyword evidence="3" id="KW-1185">Reference proteome</keyword>
<feature type="region of interest" description="Disordered" evidence="1">
    <location>
        <begin position="718"/>
        <end position="752"/>
    </location>
</feature>
<dbReference type="AlphaFoldDB" id="A0A077ZUL6"/>
<reference evidence="2 3" key="1">
    <citation type="submission" date="2014-06" db="EMBL/GenBank/DDBJ databases">
        <authorList>
            <person name="Swart Estienne"/>
        </authorList>
    </citation>
    <scope>NUCLEOTIDE SEQUENCE [LARGE SCALE GENOMIC DNA]</scope>
    <source>
        <strain evidence="2 3">130c</strain>
    </source>
</reference>
<proteinExistence type="predicted"/>
<dbReference type="EMBL" id="CCKQ01002493">
    <property type="protein sequence ID" value="CDW73588.1"/>
    <property type="molecule type" value="Genomic_DNA"/>
</dbReference>
<organism evidence="2 3">
    <name type="scientific">Stylonychia lemnae</name>
    <name type="common">Ciliate</name>
    <dbReference type="NCBI Taxonomy" id="5949"/>
    <lineage>
        <taxon>Eukaryota</taxon>
        <taxon>Sar</taxon>
        <taxon>Alveolata</taxon>
        <taxon>Ciliophora</taxon>
        <taxon>Intramacronucleata</taxon>
        <taxon>Spirotrichea</taxon>
        <taxon>Stichotrichia</taxon>
        <taxon>Sporadotrichida</taxon>
        <taxon>Oxytrichidae</taxon>
        <taxon>Stylonychinae</taxon>
        <taxon>Stylonychia</taxon>
    </lineage>
</organism>
<dbReference type="Proteomes" id="UP000039865">
    <property type="component" value="Unassembled WGS sequence"/>
</dbReference>
<feature type="region of interest" description="Disordered" evidence="1">
    <location>
        <begin position="617"/>
        <end position="637"/>
    </location>
</feature>
<sequence length="772" mass="90869">MKLKAKRVLKSSKRLISSSIKVIKNLKTCIKDVGLSPDEIRQQFQSLSETKSAPVQNKKVKIIGIMDGQIDDNYDSKDGIIQQYLRSKNLTESYDVSSSSSSQDNYDDNDSDDIIIDDNDDSSIDYGQINIATFEETKRGIAAIDKMMREQKNFKQEQKILEIFKQQQYLKQHTALNSLSQNITPTVNPQDIRREKLQNEILRPKEWINLVYDSNKTQQLREMYIQIEINRLKYSVSGNLQYQRTNLQFETILTDILLLSPDVKLHKSNLQELMIDLMSIQLERTVLERRSLIFSMMTFMQQIRVTLYYQIQKSVRQLEILSGTGFKLRLFYFQPDTQQDHLGFLRLLNMNDKIISKQDEEKIVKRKIKFILTFIEMYKLFLEKVSILTKNEFFQKLFQNYGYNPQDHFNDQLSSTFYHGFFFVMILNDPLIRQFIEVVFLTIRKQNNSSSMNGISKMIDQWRIFRDEQLCDWYFIMSENGIFERGIGINKWNKPVWKNMKKAAESDFDLPKMNYKSLLYPSNTIDLVYLKDNIQSYICQGMLNHDYQLIQIVAVFVSTRIHQTEKQISVYQILDFQQKCKVQIISIGLIKILTTLNGKITDKSQNISTKKLEPKELSKTFSMEEEKPKKDATVNNNPEQLDLMEQIKSVMNQQQLKAEQLLQQQQQIQKDKKKKRRNKKKKKKSESISGPIAPSCADANNEALQNHQNLDDNKVEIEDDDNSQENDEQFEKELQQFELRLSQHSNQQRPKLKPNISQDWILKIKKQVTMQI</sequence>
<evidence type="ECO:0000313" key="3">
    <source>
        <dbReference type="Proteomes" id="UP000039865"/>
    </source>
</evidence>
<feature type="compositionally biased region" description="Basic residues" evidence="1">
    <location>
        <begin position="671"/>
        <end position="684"/>
    </location>
</feature>
<feature type="region of interest" description="Disordered" evidence="1">
    <location>
        <begin position="661"/>
        <end position="698"/>
    </location>
</feature>
<gene>
    <name evidence="2" type="primary">Contig8885.g9494</name>
    <name evidence="2" type="ORF">STYLEM_2571</name>
</gene>
<feature type="compositionally biased region" description="Low complexity" evidence="1">
    <location>
        <begin position="93"/>
        <end position="104"/>
    </location>
</feature>
<evidence type="ECO:0000313" key="2">
    <source>
        <dbReference type="EMBL" id="CDW73588.1"/>
    </source>
</evidence>
<feature type="compositionally biased region" description="Acidic residues" evidence="1">
    <location>
        <begin position="718"/>
        <end position="728"/>
    </location>
</feature>
<accession>A0A077ZUL6</accession>
<name>A0A077ZUL6_STYLE</name>